<gene>
    <name evidence="3" type="ORF">DEACI_2861</name>
    <name evidence="4" type="ORF">DEACI_3224</name>
</gene>
<name>A0A8S0W423_9FIRM</name>
<organism evidence="3">
    <name type="scientific">Acididesulfobacillus acetoxydans</name>
    <dbReference type="NCBI Taxonomy" id="1561005"/>
    <lineage>
        <taxon>Bacteria</taxon>
        <taxon>Bacillati</taxon>
        <taxon>Bacillota</taxon>
        <taxon>Clostridia</taxon>
        <taxon>Eubacteriales</taxon>
        <taxon>Peptococcaceae</taxon>
        <taxon>Acididesulfobacillus</taxon>
    </lineage>
</organism>
<dbReference type="EMBL" id="CDGJ01000092">
    <property type="protein sequence ID" value="CEJ08744.1"/>
    <property type="molecule type" value="Genomic_DNA"/>
</dbReference>
<reference evidence="3" key="2">
    <citation type="submission" date="2020-01" db="EMBL/GenBank/DDBJ databases">
        <authorList>
            <person name="Hornung B."/>
        </authorList>
    </citation>
    <scope>NUCLEOTIDE SEQUENCE</scope>
    <source>
        <strain evidence="3">PacBioINE</strain>
    </source>
</reference>
<evidence type="ECO:0000256" key="1">
    <source>
        <dbReference type="ARBA" id="ARBA00007637"/>
    </source>
</evidence>
<dbReference type="SUPFAM" id="SSF51735">
    <property type="entry name" value="NAD(P)-binding Rossmann-fold domains"/>
    <property type="match status" value="1"/>
</dbReference>
<proteinExistence type="inferred from homology"/>
<dbReference type="AlphaFoldDB" id="A0A8S0W423"/>
<keyword evidence="5" id="KW-1185">Reference proteome</keyword>
<dbReference type="KEGG" id="aacx:DEACI_2861"/>
<feature type="domain" description="NAD-dependent epimerase/dehydratase" evidence="2">
    <location>
        <begin position="3"/>
        <end position="229"/>
    </location>
</feature>
<evidence type="ECO:0000313" key="5">
    <source>
        <dbReference type="Proteomes" id="UP001071230"/>
    </source>
</evidence>
<reference evidence="4" key="1">
    <citation type="submission" date="2014-11" db="EMBL/GenBank/DDBJ databases">
        <authorList>
            <person name="Hornung B.V."/>
        </authorList>
    </citation>
    <scope>NUCLEOTIDE SEQUENCE</scope>
    <source>
        <strain evidence="4">INE</strain>
    </source>
</reference>
<dbReference type="RefSeq" id="WP_240985599.1">
    <property type="nucleotide sequence ID" value="NZ_CDGJ01000092.1"/>
</dbReference>
<dbReference type="Proteomes" id="UP000836597">
    <property type="component" value="Chromosome"/>
</dbReference>
<dbReference type="Proteomes" id="UP001071230">
    <property type="component" value="Unassembled WGS sequence"/>
</dbReference>
<evidence type="ECO:0000313" key="3">
    <source>
        <dbReference type="EMBL" id="CAA7602188.1"/>
    </source>
</evidence>
<protein>
    <submittedName>
        <fullName evidence="3">NAD dependent epimerase/dehydratase family</fullName>
    </submittedName>
    <submittedName>
        <fullName evidence="4">UDP-glucuronic acid decarboxylase 1</fullName>
    </submittedName>
</protein>
<dbReference type="InterPro" id="IPR001509">
    <property type="entry name" value="Epimerase_deHydtase"/>
</dbReference>
<dbReference type="Gene3D" id="3.90.25.10">
    <property type="entry name" value="UDP-galactose 4-epimerase, domain 1"/>
    <property type="match status" value="1"/>
</dbReference>
<sequence>MRVLVTGGAGFIGSHTVDTLLNQDHEVGVLDNFSTGRPANLPLREIPVFATDLRTYDAVARALRSFRPDAVIHLAAQVSAPESLRNPRLDAEVNLMASLNLIDNAIHSGVRRFVFASSAAVFGMTDPGELPLTLSTPTRPLSPYGRNKLLVEKFLRTESLTASLESVILRYSNVYGPRQNPAGEGGVVAKFCLAAVLGEPLLIEGDGLQTRDFVYVEDIARANVLSLTAATGTYLAGSSREHSIQQLAQLFRALKADIHLRHTAARPRDIPRSFFAPSDLPVGWQPKVRLRQGLAKTLAYWEKSVQPHDYLPGQVRKAGH</sequence>
<accession>A0A8S0W423</accession>
<dbReference type="Pfam" id="PF01370">
    <property type="entry name" value="Epimerase"/>
    <property type="match status" value="1"/>
</dbReference>
<evidence type="ECO:0000259" key="2">
    <source>
        <dbReference type="Pfam" id="PF01370"/>
    </source>
</evidence>
<dbReference type="PANTHER" id="PTHR43000">
    <property type="entry name" value="DTDP-D-GLUCOSE 4,6-DEHYDRATASE-RELATED"/>
    <property type="match status" value="1"/>
</dbReference>
<comment type="similarity">
    <text evidence="1">Belongs to the NAD(P)-dependent epimerase/dehydratase family.</text>
</comment>
<dbReference type="Gene3D" id="3.40.50.720">
    <property type="entry name" value="NAD(P)-binding Rossmann-like Domain"/>
    <property type="match status" value="1"/>
</dbReference>
<dbReference type="EMBL" id="LR746496">
    <property type="protein sequence ID" value="CAA7602188.1"/>
    <property type="molecule type" value="Genomic_DNA"/>
</dbReference>
<evidence type="ECO:0000313" key="4">
    <source>
        <dbReference type="EMBL" id="CEJ08744.1"/>
    </source>
</evidence>
<dbReference type="InterPro" id="IPR036291">
    <property type="entry name" value="NAD(P)-bd_dom_sf"/>
</dbReference>